<keyword evidence="2" id="KW-0812">Transmembrane</keyword>
<keyword evidence="2" id="KW-0472">Membrane</keyword>
<dbReference type="HOGENOM" id="CLU_2735627_0_0_3"/>
<dbReference type="Proteomes" id="UP000003959">
    <property type="component" value="Unassembled WGS sequence"/>
</dbReference>
<accession>F4XZ12</accession>
<evidence type="ECO:0000256" key="1">
    <source>
        <dbReference type="SAM" id="MobiDB-lite"/>
    </source>
</evidence>
<name>F4XZ12_9CYAN</name>
<evidence type="ECO:0000313" key="4">
    <source>
        <dbReference type="Proteomes" id="UP000003959"/>
    </source>
</evidence>
<feature type="region of interest" description="Disordered" evidence="1">
    <location>
        <begin position="46"/>
        <end position="71"/>
    </location>
</feature>
<evidence type="ECO:0000256" key="2">
    <source>
        <dbReference type="SAM" id="Phobius"/>
    </source>
</evidence>
<feature type="transmembrane region" description="Helical" evidence="2">
    <location>
        <begin position="18"/>
        <end position="38"/>
    </location>
</feature>
<proteinExistence type="predicted"/>
<feature type="compositionally biased region" description="Polar residues" evidence="1">
    <location>
        <begin position="51"/>
        <end position="60"/>
    </location>
</feature>
<organism evidence="3 4">
    <name type="scientific">Moorena producens 3L</name>
    <dbReference type="NCBI Taxonomy" id="489825"/>
    <lineage>
        <taxon>Bacteria</taxon>
        <taxon>Bacillati</taxon>
        <taxon>Cyanobacteriota</taxon>
        <taxon>Cyanophyceae</taxon>
        <taxon>Coleofasciculales</taxon>
        <taxon>Coleofasciculaceae</taxon>
        <taxon>Moorena</taxon>
    </lineage>
</organism>
<dbReference type="AlphaFoldDB" id="F4XZ12"/>
<sequence>MGQAHKERKAHLSCLSKLLPVACGLWPVAFGVALYYLAPDLSNIPPPPDALNSNKSSLCQSKDPPMPKQKL</sequence>
<keyword evidence="4" id="KW-1185">Reference proteome</keyword>
<protein>
    <submittedName>
        <fullName evidence="3">Uncharacterized protein</fullName>
    </submittedName>
</protein>
<dbReference type="EMBL" id="GL890957">
    <property type="protein sequence ID" value="EGJ30164.1"/>
    <property type="molecule type" value="Genomic_DNA"/>
</dbReference>
<reference evidence="4" key="1">
    <citation type="journal article" date="2011" name="Proc. Natl. Acad. Sci. U.S.A.">
        <title>Genomic insights into the physiology and ecology of the marine filamentous cyanobacterium Lyngbya majuscula.</title>
        <authorList>
            <person name="Jones A.C."/>
            <person name="Monroe E.A."/>
            <person name="Podell S."/>
            <person name="Hess W.R."/>
            <person name="Klages S."/>
            <person name="Esquenazi E."/>
            <person name="Niessen S."/>
            <person name="Hoover H."/>
            <person name="Rothmann M."/>
            <person name="Lasken R.S."/>
            <person name="Yates J.R.III."/>
            <person name="Reinhardt R."/>
            <person name="Kube M."/>
            <person name="Burkart M.D."/>
            <person name="Allen E.E."/>
            <person name="Dorrestein P.C."/>
            <person name="Gerwick W.H."/>
            <person name="Gerwick L."/>
        </authorList>
    </citation>
    <scope>NUCLEOTIDE SEQUENCE [LARGE SCALE GENOMIC DNA]</scope>
    <source>
        <strain evidence="4">3L</strain>
    </source>
</reference>
<evidence type="ECO:0000313" key="3">
    <source>
        <dbReference type="EMBL" id="EGJ30164.1"/>
    </source>
</evidence>
<keyword evidence="2" id="KW-1133">Transmembrane helix</keyword>
<gene>
    <name evidence="3" type="ORF">LYNGBM3L_53710</name>
</gene>